<keyword evidence="2" id="KW-1185">Reference proteome</keyword>
<dbReference type="Proteomes" id="UP000886501">
    <property type="component" value="Unassembled WGS sequence"/>
</dbReference>
<dbReference type="EMBL" id="MU118125">
    <property type="protein sequence ID" value="KAF9644674.1"/>
    <property type="molecule type" value="Genomic_DNA"/>
</dbReference>
<name>A0ACB6Z583_THEGA</name>
<comment type="caution">
    <text evidence="1">The sequence shown here is derived from an EMBL/GenBank/DDBJ whole genome shotgun (WGS) entry which is preliminary data.</text>
</comment>
<evidence type="ECO:0000313" key="1">
    <source>
        <dbReference type="EMBL" id="KAF9644674.1"/>
    </source>
</evidence>
<proteinExistence type="predicted"/>
<evidence type="ECO:0000313" key="2">
    <source>
        <dbReference type="Proteomes" id="UP000886501"/>
    </source>
</evidence>
<sequence length="1569" mass="176373">MELSGMFYWREWISASTVVWWLGTITPCVIIVYLVLLDLAYRLKPLRGLFRWVTTPFTNFLVLEDLLDPVGKTVQPPVWKRRILVVLPAAEALSWIALFFYTLLVPNSLWLIRSGVSAILWSGIAIGLTACSPSSPPYLLLLFCLEAVITAIGDLYLSVSGLPEHIGYTLLSVFWVFIPSLLLFLLGTLPLQPVLPVINVARVGEPSTNEDTNPEDAASLWQWMSFSYVEPVFKSAGDYTLNEEDVWTLSPFFKHKNIFHKCLQYFELHPTHSLLRFLIVSNSLDLILDLTLELWSAVVGFVPPFALQRILAAIEDPSPSAKETAYFYAFVTFLANLSFAQKDMFQTWHTRRCYERTRGQLFCALHYKALKRRDISGKHATSSNDEGEEETSADLGKVVNLMQGDAYAVAQRFWEFSGIFAAPVRLAIALVFLYRILGWSSLAAVAVVLAAYILNWPLAMYNILITRASWKAKDKRMNIVNELFQNLRLLKCYGWERFWESKVTDAREDELKWRVRENVIATLTGFIWTWMPSATALSTFLCYTLLAGEKLSVSKAFTAIALFSYLQEPMTALPGQIFALLHAYVSMQRIEAFLKEDEVPDWASSLKRKTTERKPLPSTSSQPPPLRRRSPGPLEDETTVGFEKAIFTWNMVPRGRQHTPFKLGPLNLTFPTGRLSLVSGATGSGKTALLLSLLGEMACMEGKVLMDKRGGKVGYCAQTPWLEHATIRDNIIFGSRFGPSNDGFDEVRYDAVLEACALKRDLAIFEAGDLTEIGEKGITLSGGQRARIALARALYSHASCILLDDPLAAVDMHTAQHLVAALSGPLGRDRTIILVTHHISLCLPISSFLVELFQGSVRRFGFVDELRKNGYLKEVIEREDLVPEAYQPVHEFPTVSSKQKFTPESEPDVFAGTPPEREATSPILNQEQSRKGKLIEAEKRAEGRVSYRTYWTYVRAAGVWTWMVTVFLMIFIRLATVVNQVFIAAWSEAYGPEDRLWLGVQNTRQAFLTVYASAAALVMLPKFEVPWKNFPPPEVSVRPWVITFSVICSTSAVLLFAYTALGYYASLQASRSLFLKMLGRLVRAPSRFLDVTPIGRILNRFTADINAVDGALQNSARGAISGMLNFLISSFVIIWVVPNFAPVAVVLAWFYIRIALPYIRASRDLRRLESISLSPAFAGFDELLNGLPHIRAFAMEERYQETFYEKVDKFQSFDHVYWLCSGWLRWRYDCLGSVVVFFATTFALLANVSNGLAAIVIVQSAVFAEASRQLVRVLAQVELDFNSVERIVEYLEVPQEGPLVTDQRPPAYWPSTEGQVHVENLVVKYSESLPHALDRISFTVQSREKIGVVGRTGSGKSTLALSLLRMVEATEGKIVIDGIDISTIGLEDLRSRVTMISQDVALFSGTVRSNLDPFEQYSDVECLDVLRRCHLTALLERRHRTTSNILDMPIDKGGSLSAGERQLMALARAILRRTSVIIMDEATSQIDVELDEEIQRTIREELQGTIVLTIAHRLNTVLDYDRVLVLGEGRIIEFDTPASLLKKQGGVFRTMCRASSDWSKMKEKVKVAI</sequence>
<reference evidence="1" key="2">
    <citation type="journal article" date="2020" name="Nat. Commun.">
        <title>Large-scale genome sequencing of mycorrhizal fungi provides insights into the early evolution of symbiotic traits.</title>
        <authorList>
            <person name="Miyauchi S."/>
            <person name="Kiss E."/>
            <person name="Kuo A."/>
            <person name="Drula E."/>
            <person name="Kohler A."/>
            <person name="Sanchez-Garcia M."/>
            <person name="Morin E."/>
            <person name="Andreopoulos B."/>
            <person name="Barry K.W."/>
            <person name="Bonito G."/>
            <person name="Buee M."/>
            <person name="Carver A."/>
            <person name="Chen C."/>
            <person name="Cichocki N."/>
            <person name="Clum A."/>
            <person name="Culley D."/>
            <person name="Crous P.W."/>
            <person name="Fauchery L."/>
            <person name="Girlanda M."/>
            <person name="Hayes R.D."/>
            <person name="Keri Z."/>
            <person name="LaButti K."/>
            <person name="Lipzen A."/>
            <person name="Lombard V."/>
            <person name="Magnuson J."/>
            <person name="Maillard F."/>
            <person name="Murat C."/>
            <person name="Nolan M."/>
            <person name="Ohm R.A."/>
            <person name="Pangilinan J."/>
            <person name="Pereira M.F."/>
            <person name="Perotto S."/>
            <person name="Peter M."/>
            <person name="Pfister S."/>
            <person name="Riley R."/>
            <person name="Sitrit Y."/>
            <person name="Stielow J.B."/>
            <person name="Szollosi G."/>
            <person name="Zifcakova L."/>
            <person name="Stursova M."/>
            <person name="Spatafora J.W."/>
            <person name="Tedersoo L."/>
            <person name="Vaario L.M."/>
            <person name="Yamada A."/>
            <person name="Yan M."/>
            <person name="Wang P."/>
            <person name="Xu J."/>
            <person name="Bruns T."/>
            <person name="Baldrian P."/>
            <person name="Vilgalys R."/>
            <person name="Dunand C."/>
            <person name="Henrissat B."/>
            <person name="Grigoriev I.V."/>
            <person name="Hibbett D."/>
            <person name="Nagy L.G."/>
            <person name="Martin F.M."/>
        </authorList>
    </citation>
    <scope>NUCLEOTIDE SEQUENCE</scope>
    <source>
        <strain evidence="1">P2</strain>
    </source>
</reference>
<organism evidence="1 2">
    <name type="scientific">Thelephora ganbajun</name>
    <name type="common">Ganba fungus</name>
    <dbReference type="NCBI Taxonomy" id="370292"/>
    <lineage>
        <taxon>Eukaryota</taxon>
        <taxon>Fungi</taxon>
        <taxon>Dikarya</taxon>
        <taxon>Basidiomycota</taxon>
        <taxon>Agaricomycotina</taxon>
        <taxon>Agaricomycetes</taxon>
        <taxon>Thelephorales</taxon>
        <taxon>Thelephoraceae</taxon>
        <taxon>Thelephora</taxon>
    </lineage>
</organism>
<accession>A0ACB6Z583</accession>
<protein>
    <submittedName>
        <fullName evidence="1">Pleiotropic drug resistance ABC transporter</fullName>
    </submittedName>
</protein>
<reference evidence="1" key="1">
    <citation type="submission" date="2019-10" db="EMBL/GenBank/DDBJ databases">
        <authorList>
            <consortium name="DOE Joint Genome Institute"/>
            <person name="Kuo A."/>
            <person name="Miyauchi S."/>
            <person name="Kiss E."/>
            <person name="Drula E."/>
            <person name="Kohler A."/>
            <person name="Sanchez-Garcia M."/>
            <person name="Andreopoulos B."/>
            <person name="Barry K.W."/>
            <person name="Bonito G."/>
            <person name="Buee M."/>
            <person name="Carver A."/>
            <person name="Chen C."/>
            <person name="Cichocki N."/>
            <person name="Clum A."/>
            <person name="Culley D."/>
            <person name="Crous P.W."/>
            <person name="Fauchery L."/>
            <person name="Girlanda M."/>
            <person name="Hayes R."/>
            <person name="Keri Z."/>
            <person name="Labutti K."/>
            <person name="Lipzen A."/>
            <person name="Lombard V."/>
            <person name="Magnuson J."/>
            <person name="Maillard F."/>
            <person name="Morin E."/>
            <person name="Murat C."/>
            <person name="Nolan M."/>
            <person name="Ohm R."/>
            <person name="Pangilinan J."/>
            <person name="Pereira M."/>
            <person name="Perotto S."/>
            <person name="Peter M."/>
            <person name="Riley R."/>
            <person name="Sitrit Y."/>
            <person name="Stielow B."/>
            <person name="Szollosi G."/>
            <person name="Zifcakova L."/>
            <person name="Stursova M."/>
            <person name="Spatafora J.W."/>
            <person name="Tedersoo L."/>
            <person name="Vaario L.-M."/>
            <person name="Yamada A."/>
            <person name="Yan M."/>
            <person name="Wang P."/>
            <person name="Xu J."/>
            <person name="Bruns T."/>
            <person name="Baldrian P."/>
            <person name="Vilgalys R."/>
            <person name="Henrissat B."/>
            <person name="Grigoriev I.V."/>
            <person name="Hibbett D."/>
            <person name="Nagy L.G."/>
            <person name="Martin F.M."/>
        </authorList>
    </citation>
    <scope>NUCLEOTIDE SEQUENCE</scope>
    <source>
        <strain evidence="1">P2</strain>
    </source>
</reference>
<gene>
    <name evidence="1" type="ORF">BDM02DRAFT_3190380</name>
</gene>